<protein>
    <recommendedName>
        <fullName evidence="8">Probable membrane transporter protein</fullName>
    </recommendedName>
</protein>
<organism evidence="9">
    <name type="scientific">uncultured Sulfurovum sp</name>
    <dbReference type="NCBI Taxonomy" id="269237"/>
    <lineage>
        <taxon>Bacteria</taxon>
        <taxon>Pseudomonadati</taxon>
        <taxon>Campylobacterota</taxon>
        <taxon>Epsilonproteobacteria</taxon>
        <taxon>Campylobacterales</taxon>
        <taxon>Sulfurovaceae</taxon>
        <taxon>Sulfurovum</taxon>
        <taxon>environmental samples</taxon>
    </lineage>
</organism>
<evidence type="ECO:0000256" key="1">
    <source>
        <dbReference type="ARBA" id="ARBA00004651"/>
    </source>
</evidence>
<name>A0A6S6TGL2_9BACT</name>
<evidence type="ECO:0000313" key="9">
    <source>
        <dbReference type="EMBL" id="CAA6820012.1"/>
    </source>
</evidence>
<evidence type="ECO:0000256" key="5">
    <source>
        <dbReference type="ARBA" id="ARBA00022692"/>
    </source>
</evidence>
<dbReference type="EMBL" id="CACVAU010000058">
    <property type="protein sequence ID" value="CAA6820012.1"/>
    <property type="molecule type" value="Genomic_DNA"/>
</dbReference>
<evidence type="ECO:0000256" key="6">
    <source>
        <dbReference type="ARBA" id="ARBA00022989"/>
    </source>
</evidence>
<sequence>MEWTLVTFLWVNFMLIVASILQMATGVSIGMLIVPFLAMISYTLIPVPIAFASLALTIMMAYQGRKHIDIQNVPQVSLGMLFGIFVAIYIFKNIDFQYLGVIFGLFILLSVFISLKVKSFKLGAGINYGGGFVAGLMGAIAAVGGQVLALIFQNHPLESIKSTLAFLYTIFTITMLILFYLFGEFSYGQVISGFYMMPGFILGFLLAPMFTKYFNPKYTKSVVLGMATFGALALIVRGFI</sequence>
<evidence type="ECO:0000256" key="7">
    <source>
        <dbReference type="ARBA" id="ARBA00023136"/>
    </source>
</evidence>
<keyword evidence="5 8" id="KW-0812">Transmembrane</keyword>
<keyword evidence="6 8" id="KW-1133">Transmembrane helix</keyword>
<feature type="transmembrane region" description="Helical" evidence="8">
    <location>
        <begin position="164"/>
        <end position="183"/>
    </location>
</feature>
<dbReference type="GO" id="GO:0005886">
    <property type="term" value="C:plasma membrane"/>
    <property type="evidence" value="ECO:0007669"/>
    <property type="project" value="UniProtKB-SubCell"/>
</dbReference>
<dbReference type="InterPro" id="IPR052017">
    <property type="entry name" value="TSUP"/>
</dbReference>
<keyword evidence="3" id="KW-0813">Transport</keyword>
<feature type="transmembrane region" description="Helical" evidence="8">
    <location>
        <begin position="190"/>
        <end position="210"/>
    </location>
</feature>
<evidence type="ECO:0000256" key="4">
    <source>
        <dbReference type="ARBA" id="ARBA00022475"/>
    </source>
</evidence>
<dbReference type="InterPro" id="IPR002781">
    <property type="entry name" value="TM_pro_TauE-like"/>
</dbReference>
<keyword evidence="4 8" id="KW-1003">Cell membrane</keyword>
<feature type="transmembrane region" description="Helical" evidence="8">
    <location>
        <begin position="73"/>
        <end position="91"/>
    </location>
</feature>
<keyword evidence="7 8" id="KW-0472">Membrane</keyword>
<evidence type="ECO:0000256" key="3">
    <source>
        <dbReference type="ARBA" id="ARBA00022448"/>
    </source>
</evidence>
<evidence type="ECO:0000256" key="8">
    <source>
        <dbReference type="RuleBase" id="RU363041"/>
    </source>
</evidence>
<dbReference type="PANTHER" id="PTHR30269:SF37">
    <property type="entry name" value="MEMBRANE TRANSPORTER PROTEIN"/>
    <property type="match status" value="1"/>
</dbReference>
<dbReference type="AlphaFoldDB" id="A0A6S6TGL2"/>
<reference evidence="9" key="1">
    <citation type="submission" date="2020-01" db="EMBL/GenBank/DDBJ databases">
        <authorList>
            <person name="Meier V. D."/>
            <person name="Meier V D."/>
        </authorList>
    </citation>
    <scope>NUCLEOTIDE SEQUENCE</scope>
    <source>
        <strain evidence="9">HLG_WM_MAG_05</strain>
    </source>
</reference>
<feature type="transmembrane region" description="Helical" evidence="8">
    <location>
        <begin position="222"/>
        <end position="239"/>
    </location>
</feature>
<comment type="similarity">
    <text evidence="2 8">Belongs to the 4-toluene sulfonate uptake permease (TSUP) (TC 2.A.102) family.</text>
</comment>
<feature type="transmembrane region" description="Helical" evidence="8">
    <location>
        <begin position="127"/>
        <end position="152"/>
    </location>
</feature>
<comment type="subcellular location">
    <subcellularLocation>
        <location evidence="1 8">Cell membrane</location>
        <topology evidence="1 8">Multi-pass membrane protein</topology>
    </subcellularLocation>
</comment>
<proteinExistence type="inferred from homology"/>
<dbReference type="PANTHER" id="PTHR30269">
    <property type="entry name" value="TRANSMEMBRANE PROTEIN YFCA"/>
    <property type="match status" value="1"/>
</dbReference>
<feature type="transmembrane region" description="Helical" evidence="8">
    <location>
        <begin position="97"/>
        <end position="115"/>
    </location>
</feature>
<evidence type="ECO:0000256" key="2">
    <source>
        <dbReference type="ARBA" id="ARBA00009142"/>
    </source>
</evidence>
<accession>A0A6S6TGL2</accession>
<feature type="transmembrane region" description="Helical" evidence="8">
    <location>
        <begin position="39"/>
        <end position="61"/>
    </location>
</feature>
<feature type="transmembrane region" description="Helical" evidence="8">
    <location>
        <begin position="7"/>
        <end position="33"/>
    </location>
</feature>
<dbReference type="Pfam" id="PF01925">
    <property type="entry name" value="TauE"/>
    <property type="match status" value="1"/>
</dbReference>
<gene>
    <name evidence="9" type="ORF">HELGO_WM5044</name>
</gene>